<name>A0A917SE07_9ACTN</name>
<dbReference type="Gene3D" id="6.10.140.190">
    <property type="match status" value="1"/>
</dbReference>
<dbReference type="PANTHER" id="PTHR43252:SF6">
    <property type="entry name" value="NEGATIVE TRANSCRIPTION REGULATOR PADR"/>
    <property type="match status" value="1"/>
</dbReference>
<dbReference type="AlphaFoldDB" id="A0A917SE07"/>
<dbReference type="EMBL" id="BMMZ01000011">
    <property type="protein sequence ID" value="GGL75438.1"/>
    <property type="molecule type" value="Genomic_DNA"/>
</dbReference>
<protein>
    <submittedName>
        <fullName evidence="4">Transcriptional regulator</fullName>
    </submittedName>
</protein>
<sequence>MAGAVAKGHAMSVRWGILALLTEGPMYGARIRTEFEQRTGGTWPLNVGQVYTTLARLERDGLVEGQEADDEGRIGYRITREGRRQVELWWTSPVPREDSPRSELVIKLALAVTVPGVDVQQIVQNQRSASLSHLQDLTRLKRGTQASPAGNDSGSDLAWSLVLDHLIFTAEAELRWLDHVEGRLQREAVRRPQHDQRADDHQADDHQARDRDLQDRETGRVVR</sequence>
<dbReference type="PANTHER" id="PTHR43252">
    <property type="entry name" value="TRANSCRIPTIONAL REGULATOR YQJI"/>
    <property type="match status" value="1"/>
</dbReference>
<proteinExistence type="predicted"/>
<reference evidence="4" key="2">
    <citation type="submission" date="2020-09" db="EMBL/GenBank/DDBJ databases">
        <authorList>
            <person name="Sun Q."/>
            <person name="Zhou Y."/>
        </authorList>
    </citation>
    <scope>NUCLEOTIDE SEQUENCE</scope>
    <source>
        <strain evidence="4">CGMCC 4.7306</strain>
    </source>
</reference>
<feature type="region of interest" description="Disordered" evidence="1">
    <location>
        <begin position="188"/>
        <end position="223"/>
    </location>
</feature>
<evidence type="ECO:0000313" key="5">
    <source>
        <dbReference type="Proteomes" id="UP000613840"/>
    </source>
</evidence>
<organism evidence="4 5">
    <name type="scientific">Microlunatus endophyticus</name>
    <dbReference type="NCBI Taxonomy" id="1716077"/>
    <lineage>
        <taxon>Bacteria</taxon>
        <taxon>Bacillati</taxon>
        <taxon>Actinomycetota</taxon>
        <taxon>Actinomycetes</taxon>
        <taxon>Propionibacteriales</taxon>
        <taxon>Propionibacteriaceae</taxon>
        <taxon>Microlunatus</taxon>
    </lineage>
</organism>
<dbReference type="RefSeq" id="WP_229670307.1">
    <property type="nucleotide sequence ID" value="NZ_BMMZ01000011.1"/>
</dbReference>
<dbReference type="InterPro" id="IPR005149">
    <property type="entry name" value="Tscrpt_reg_PadR_N"/>
</dbReference>
<dbReference type="Pfam" id="PF10400">
    <property type="entry name" value="Vir_act_alpha_C"/>
    <property type="match status" value="1"/>
</dbReference>
<evidence type="ECO:0000259" key="3">
    <source>
        <dbReference type="Pfam" id="PF10400"/>
    </source>
</evidence>
<dbReference type="Gene3D" id="1.10.10.10">
    <property type="entry name" value="Winged helix-like DNA-binding domain superfamily/Winged helix DNA-binding domain"/>
    <property type="match status" value="1"/>
</dbReference>
<comment type="caution">
    <text evidence="4">The sequence shown here is derived from an EMBL/GenBank/DDBJ whole genome shotgun (WGS) entry which is preliminary data.</text>
</comment>
<dbReference type="InterPro" id="IPR018309">
    <property type="entry name" value="Tscrpt_reg_PadR_C"/>
</dbReference>
<keyword evidence="5" id="KW-1185">Reference proteome</keyword>
<dbReference type="InterPro" id="IPR036388">
    <property type="entry name" value="WH-like_DNA-bd_sf"/>
</dbReference>
<dbReference type="InterPro" id="IPR036390">
    <property type="entry name" value="WH_DNA-bd_sf"/>
</dbReference>
<accession>A0A917SE07</accession>
<feature type="domain" description="Transcription regulator PadR N-terminal" evidence="2">
    <location>
        <begin position="17"/>
        <end position="86"/>
    </location>
</feature>
<evidence type="ECO:0000259" key="2">
    <source>
        <dbReference type="Pfam" id="PF03551"/>
    </source>
</evidence>
<dbReference type="Pfam" id="PF03551">
    <property type="entry name" value="PadR"/>
    <property type="match status" value="1"/>
</dbReference>
<reference evidence="4" key="1">
    <citation type="journal article" date="2014" name="Int. J. Syst. Evol. Microbiol.">
        <title>Complete genome sequence of Corynebacterium casei LMG S-19264T (=DSM 44701T), isolated from a smear-ripened cheese.</title>
        <authorList>
            <consortium name="US DOE Joint Genome Institute (JGI-PGF)"/>
            <person name="Walter F."/>
            <person name="Albersmeier A."/>
            <person name="Kalinowski J."/>
            <person name="Ruckert C."/>
        </authorList>
    </citation>
    <scope>NUCLEOTIDE SEQUENCE</scope>
    <source>
        <strain evidence="4">CGMCC 4.7306</strain>
    </source>
</reference>
<feature type="domain" description="Transcription regulator PadR C-terminal" evidence="3">
    <location>
        <begin position="101"/>
        <end position="184"/>
    </location>
</feature>
<dbReference type="Proteomes" id="UP000613840">
    <property type="component" value="Unassembled WGS sequence"/>
</dbReference>
<dbReference type="SUPFAM" id="SSF46785">
    <property type="entry name" value="Winged helix' DNA-binding domain"/>
    <property type="match status" value="1"/>
</dbReference>
<gene>
    <name evidence="4" type="ORF">GCM10011575_37080</name>
</gene>
<evidence type="ECO:0000256" key="1">
    <source>
        <dbReference type="SAM" id="MobiDB-lite"/>
    </source>
</evidence>
<evidence type="ECO:0000313" key="4">
    <source>
        <dbReference type="EMBL" id="GGL75438.1"/>
    </source>
</evidence>